<dbReference type="PANTHER" id="PTHR43102:SF2">
    <property type="entry name" value="GAF DOMAIN-CONTAINING PROTEIN"/>
    <property type="match status" value="1"/>
</dbReference>
<feature type="region of interest" description="Disordered" evidence="1">
    <location>
        <begin position="241"/>
        <end position="260"/>
    </location>
</feature>
<gene>
    <name evidence="3" type="ORF">FOB60_002010</name>
</gene>
<feature type="domain" description="GAF" evidence="2">
    <location>
        <begin position="36"/>
        <end position="149"/>
    </location>
</feature>
<dbReference type="InterPro" id="IPR003018">
    <property type="entry name" value="GAF"/>
</dbReference>
<dbReference type="SUPFAM" id="SSF55781">
    <property type="entry name" value="GAF domain-like"/>
    <property type="match status" value="1"/>
</dbReference>
<protein>
    <recommendedName>
        <fullName evidence="2">GAF domain-containing protein</fullName>
    </recommendedName>
</protein>
<proteinExistence type="predicted"/>
<evidence type="ECO:0000259" key="2">
    <source>
        <dbReference type="Pfam" id="PF01590"/>
    </source>
</evidence>
<dbReference type="OrthoDB" id="303614at2759"/>
<reference evidence="3" key="1">
    <citation type="submission" date="2020-03" db="EMBL/GenBank/DDBJ databases">
        <title>FDA dAtabase for Regulatory Grade micrObial Sequences (FDA-ARGOS): Supporting development and validation of Infectious Disease Dx tests.</title>
        <authorList>
            <person name="Campos J."/>
            <person name="Goldberg B."/>
            <person name="Tallon L."/>
            <person name="Sadzewicz L."/>
            <person name="Vavikolanu K."/>
            <person name="Mehta A."/>
            <person name="Aluvathingal J."/>
            <person name="Nadendla S."/>
            <person name="Nandy P."/>
            <person name="Geyer C."/>
            <person name="Yan Y."/>
            <person name="Sichtig H."/>
        </authorList>
    </citation>
    <scope>NUCLEOTIDE SEQUENCE [LARGE SCALE GENOMIC DNA]</scope>
    <source>
        <strain evidence="3">FDAARGOS_652</strain>
    </source>
</reference>
<evidence type="ECO:0000313" key="4">
    <source>
        <dbReference type="Proteomes" id="UP000590412"/>
    </source>
</evidence>
<dbReference type="EMBL" id="JABWAB010000003">
    <property type="protein sequence ID" value="KAF6057455.1"/>
    <property type="molecule type" value="Genomic_DNA"/>
</dbReference>
<evidence type="ECO:0000313" key="3">
    <source>
        <dbReference type="EMBL" id="KAF6057455.1"/>
    </source>
</evidence>
<dbReference type="Proteomes" id="UP000590412">
    <property type="component" value="Unassembled WGS sequence"/>
</dbReference>
<dbReference type="PANTHER" id="PTHR43102">
    <property type="entry name" value="SLR1143 PROTEIN"/>
    <property type="match status" value="1"/>
</dbReference>
<organism evidence="3 4">
    <name type="scientific">Candida parapsilosis</name>
    <name type="common">Yeast</name>
    <dbReference type="NCBI Taxonomy" id="5480"/>
    <lineage>
        <taxon>Eukaryota</taxon>
        <taxon>Fungi</taxon>
        <taxon>Dikarya</taxon>
        <taxon>Ascomycota</taxon>
        <taxon>Saccharomycotina</taxon>
        <taxon>Pichiomycetes</taxon>
        <taxon>Debaryomycetaceae</taxon>
        <taxon>Candida/Lodderomyces clade</taxon>
        <taxon>Candida</taxon>
    </lineage>
</organism>
<evidence type="ECO:0000256" key="1">
    <source>
        <dbReference type="SAM" id="MobiDB-lite"/>
    </source>
</evidence>
<accession>A0A8X7NQF0</accession>
<feature type="compositionally biased region" description="Basic and acidic residues" evidence="1">
    <location>
        <begin position="241"/>
        <end position="255"/>
    </location>
</feature>
<sequence>MEDSGYMKPPESYNEISRLEEVTKFKDLEHWTSSKFFTKLLSKLRKEFKVCGVSISLIDNLKCYYKFETCLGIASVPRCVAIDSHAILSNGYFLLLDASQDWRTRTNPLVAGPPNLKFYCGVPLLTDNQEVIGILAIFDNQSRKGFSEESFNSLFSYRDGIMKYLESPFEDRYRQPYQGLTDSLLLYGNRAKVDSLSELRMELGRPTTNKSSLVYERDGSGGPYNQNQNVRFYAFNKQVKRESSTHESEKKEKFSRGGIVNDQSTGHYRLKSSPPTDFIDDKRMWHMLLKVGSLKKAASVLSNLLSTSYGYDLVYLLEIRVAEKCRILGDYFPPGIDKVDMDSFKYANKLVKSRKLPDEFMTRLVGHHNQHTTGTISQSKFEKFYQSSIHYKAFISEFGLEYTNLKRDTLFNHGLLMPFFRHDSKLVRSSVTKKDTSSKYVDLYLRSGGFLLVLFSGKNKPVDSEMVSAVFNHACTYRKIYISSQ</sequence>
<dbReference type="Pfam" id="PF01590">
    <property type="entry name" value="GAF"/>
    <property type="match status" value="1"/>
</dbReference>
<comment type="caution">
    <text evidence="3">The sequence shown here is derived from an EMBL/GenBank/DDBJ whole genome shotgun (WGS) entry which is preliminary data.</text>
</comment>
<dbReference type="AlphaFoldDB" id="A0A8X7NQF0"/>
<name>A0A8X7NQF0_CANPA</name>